<evidence type="ECO:0000313" key="2">
    <source>
        <dbReference type="Proteomes" id="UP000305067"/>
    </source>
</evidence>
<organism evidence="1 2">
    <name type="scientific">Pterulicium gracile</name>
    <dbReference type="NCBI Taxonomy" id="1884261"/>
    <lineage>
        <taxon>Eukaryota</taxon>
        <taxon>Fungi</taxon>
        <taxon>Dikarya</taxon>
        <taxon>Basidiomycota</taxon>
        <taxon>Agaricomycotina</taxon>
        <taxon>Agaricomycetes</taxon>
        <taxon>Agaricomycetidae</taxon>
        <taxon>Agaricales</taxon>
        <taxon>Pleurotineae</taxon>
        <taxon>Pterulaceae</taxon>
        <taxon>Pterulicium</taxon>
    </lineage>
</organism>
<reference evidence="1 2" key="1">
    <citation type="journal article" date="2019" name="Nat. Ecol. Evol.">
        <title>Megaphylogeny resolves global patterns of mushroom evolution.</title>
        <authorList>
            <person name="Varga T."/>
            <person name="Krizsan K."/>
            <person name="Foldi C."/>
            <person name="Dima B."/>
            <person name="Sanchez-Garcia M."/>
            <person name="Sanchez-Ramirez S."/>
            <person name="Szollosi G.J."/>
            <person name="Szarkandi J.G."/>
            <person name="Papp V."/>
            <person name="Albert L."/>
            <person name="Andreopoulos W."/>
            <person name="Angelini C."/>
            <person name="Antonin V."/>
            <person name="Barry K.W."/>
            <person name="Bougher N.L."/>
            <person name="Buchanan P."/>
            <person name="Buyck B."/>
            <person name="Bense V."/>
            <person name="Catcheside P."/>
            <person name="Chovatia M."/>
            <person name="Cooper J."/>
            <person name="Damon W."/>
            <person name="Desjardin D."/>
            <person name="Finy P."/>
            <person name="Geml J."/>
            <person name="Haridas S."/>
            <person name="Hughes K."/>
            <person name="Justo A."/>
            <person name="Karasinski D."/>
            <person name="Kautmanova I."/>
            <person name="Kiss B."/>
            <person name="Kocsube S."/>
            <person name="Kotiranta H."/>
            <person name="LaButti K.M."/>
            <person name="Lechner B.E."/>
            <person name="Liimatainen K."/>
            <person name="Lipzen A."/>
            <person name="Lukacs Z."/>
            <person name="Mihaltcheva S."/>
            <person name="Morgado L.N."/>
            <person name="Niskanen T."/>
            <person name="Noordeloos M.E."/>
            <person name="Ohm R.A."/>
            <person name="Ortiz-Santana B."/>
            <person name="Ovrebo C."/>
            <person name="Racz N."/>
            <person name="Riley R."/>
            <person name="Savchenko A."/>
            <person name="Shiryaev A."/>
            <person name="Soop K."/>
            <person name="Spirin V."/>
            <person name="Szebenyi C."/>
            <person name="Tomsovsky M."/>
            <person name="Tulloss R.E."/>
            <person name="Uehling J."/>
            <person name="Grigoriev I.V."/>
            <person name="Vagvolgyi C."/>
            <person name="Papp T."/>
            <person name="Martin F.M."/>
            <person name="Miettinen O."/>
            <person name="Hibbett D.S."/>
            <person name="Nagy L.G."/>
        </authorList>
    </citation>
    <scope>NUCLEOTIDE SEQUENCE [LARGE SCALE GENOMIC DNA]</scope>
    <source>
        <strain evidence="1 2">CBS 309.79</strain>
    </source>
</reference>
<keyword evidence="2" id="KW-1185">Reference proteome</keyword>
<dbReference type="Proteomes" id="UP000305067">
    <property type="component" value="Unassembled WGS sequence"/>
</dbReference>
<gene>
    <name evidence="1" type="ORF">BDV98DRAFT_104555</name>
</gene>
<sequence>MITSSLAAIIVCFNKPLGPCYASDLFEPGSVWDVEDLQMYSGPNPTGLDETEFLVSAQDDTDSNPVLCRGVVTLNAHDVSRLSAVGTERLQVAAKSRLSEKLSEWGSASSSKYRNPTSLKEVLAKEEVQVRIEVVFKKDLAAAYSTRRSNDKVMKGEAGIRMHSAKIHPGEKPIRHTFRVKSLHILCYELSRKWLARYQLRDLLEVLKDHVVDRNPEGFIDVYCTLHADGTLEDANRFGSEEEDAPRRPRKVHKAEIRHHLVAHALWLLAEQISILKYSQRTIDVVAFYDWFLEMMEERRKAWDERPQDKWGWEPGLSAKEINQRVQEECSEDYELDITEFGVADALRGSNFAKRIESTREKQLASARKQAKADSLRPTLVHTCVLYRPLYLALTSFIRFFQAYCDQLETTTNRLLVQSIPKTSQERTCRPAIFDRRAER</sequence>
<dbReference type="EMBL" id="ML178828">
    <property type="protein sequence ID" value="TFL00551.1"/>
    <property type="molecule type" value="Genomic_DNA"/>
</dbReference>
<dbReference type="AlphaFoldDB" id="A0A5C3QJB1"/>
<proteinExistence type="predicted"/>
<evidence type="ECO:0000313" key="1">
    <source>
        <dbReference type="EMBL" id="TFL00551.1"/>
    </source>
</evidence>
<accession>A0A5C3QJB1</accession>
<protein>
    <submittedName>
        <fullName evidence="1">Uncharacterized protein</fullName>
    </submittedName>
</protein>
<name>A0A5C3QJB1_9AGAR</name>